<dbReference type="KEGG" id="psac:PSM36_2346"/>
<accession>A0A1R3T084</accession>
<dbReference type="RefSeq" id="WP_076931013.1">
    <property type="nucleotide sequence ID" value="NZ_LT605205.1"/>
</dbReference>
<evidence type="ECO:0000313" key="4">
    <source>
        <dbReference type="Proteomes" id="UP000187464"/>
    </source>
</evidence>
<evidence type="ECO:0000259" key="2">
    <source>
        <dbReference type="Pfam" id="PF00085"/>
    </source>
</evidence>
<sequence length="146" mass="17252">MDNNHSFYFRPWHFLLAIVIFVVLTGIVAQKKVKDIPLSEKDNSILTELHEINLDKKGITFLFFYRKDSELCQKMRYNIEQLDAENLHGIHFYAMDIEENAEYYYKYNISGIPNLLIFNGDIEIKRVMGVVSTNNLEKIVNRIKPY</sequence>
<feature type="transmembrane region" description="Helical" evidence="1">
    <location>
        <begin position="12"/>
        <end position="29"/>
    </location>
</feature>
<dbReference type="Gene3D" id="3.40.30.10">
    <property type="entry name" value="Glutaredoxin"/>
    <property type="match status" value="1"/>
</dbReference>
<keyword evidence="1" id="KW-0812">Transmembrane</keyword>
<dbReference type="Proteomes" id="UP000187464">
    <property type="component" value="Chromosome I"/>
</dbReference>
<feature type="domain" description="Thioredoxin" evidence="2">
    <location>
        <begin position="57"/>
        <end position="141"/>
    </location>
</feature>
<dbReference type="Pfam" id="PF00085">
    <property type="entry name" value="Thioredoxin"/>
    <property type="match status" value="1"/>
</dbReference>
<dbReference type="AlphaFoldDB" id="A0A1R3T084"/>
<evidence type="ECO:0000256" key="1">
    <source>
        <dbReference type="SAM" id="Phobius"/>
    </source>
</evidence>
<organism evidence="3 4">
    <name type="scientific">Proteiniphilum saccharofermentans</name>
    <dbReference type="NCBI Taxonomy" id="1642647"/>
    <lineage>
        <taxon>Bacteria</taxon>
        <taxon>Pseudomonadati</taxon>
        <taxon>Bacteroidota</taxon>
        <taxon>Bacteroidia</taxon>
        <taxon>Bacteroidales</taxon>
        <taxon>Dysgonomonadaceae</taxon>
        <taxon>Proteiniphilum</taxon>
    </lineage>
</organism>
<dbReference type="InterPro" id="IPR036249">
    <property type="entry name" value="Thioredoxin-like_sf"/>
</dbReference>
<proteinExistence type="predicted"/>
<dbReference type="InterPro" id="IPR013766">
    <property type="entry name" value="Thioredoxin_domain"/>
</dbReference>
<keyword evidence="1" id="KW-0472">Membrane</keyword>
<evidence type="ECO:0000313" key="3">
    <source>
        <dbReference type="EMBL" id="SCD21151.1"/>
    </source>
</evidence>
<dbReference type="STRING" id="1642647.PSM36_2346"/>
<name>A0A1R3T084_9BACT</name>
<keyword evidence="1" id="KW-1133">Transmembrane helix</keyword>
<dbReference type="EMBL" id="LT605205">
    <property type="protein sequence ID" value="SCD21151.1"/>
    <property type="molecule type" value="Genomic_DNA"/>
</dbReference>
<gene>
    <name evidence="3" type="ORF">PSM36_2346</name>
</gene>
<dbReference type="SUPFAM" id="SSF52833">
    <property type="entry name" value="Thioredoxin-like"/>
    <property type="match status" value="1"/>
</dbReference>
<reference evidence="3 4" key="1">
    <citation type="submission" date="2016-08" db="EMBL/GenBank/DDBJ databases">
        <authorList>
            <person name="Seilhamer J.J."/>
        </authorList>
    </citation>
    <scope>NUCLEOTIDE SEQUENCE [LARGE SCALE GENOMIC DNA]</scope>
    <source>
        <strain evidence="3">M3/6</strain>
    </source>
</reference>
<dbReference type="CDD" id="cd02947">
    <property type="entry name" value="TRX_family"/>
    <property type="match status" value="1"/>
</dbReference>
<protein>
    <submittedName>
        <fullName evidence="3">TRX family</fullName>
    </submittedName>
</protein>
<keyword evidence="4" id="KW-1185">Reference proteome</keyword>